<dbReference type="GO" id="GO:0005524">
    <property type="term" value="F:ATP binding"/>
    <property type="evidence" value="ECO:0007669"/>
    <property type="project" value="UniProtKB-KW"/>
</dbReference>
<dbReference type="InterPro" id="IPR011006">
    <property type="entry name" value="CheY-like_superfamily"/>
</dbReference>
<feature type="domain" description="Sigma-54 factor interaction" evidence="5">
    <location>
        <begin position="146"/>
        <end position="366"/>
    </location>
</feature>
<keyword evidence="4" id="KW-0804">Transcription</keyword>
<protein>
    <submittedName>
        <fullName evidence="6">VpsR-related response regulator</fullName>
    </submittedName>
</protein>
<dbReference type="InterPro" id="IPR002197">
    <property type="entry name" value="HTH_Fis"/>
</dbReference>
<dbReference type="InterPro" id="IPR002078">
    <property type="entry name" value="Sigma_54_int"/>
</dbReference>
<dbReference type="Pfam" id="PF02954">
    <property type="entry name" value="HTH_8"/>
    <property type="match status" value="1"/>
</dbReference>
<evidence type="ECO:0000256" key="3">
    <source>
        <dbReference type="ARBA" id="ARBA00023015"/>
    </source>
</evidence>
<dbReference type="SUPFAM" id="SSF52172">
    <property type="entry name" value="CheY-like"/>
    <property type="match status" value="1"/>
</dbReference>
<dbReference type="AlphaFoldDB" id="A0A9X1WB38"/>
<dbReference type="PANTHER" id="PTHR32071:SF120">
    <property type="entry name" value="TRANSCRIPTIONAL REGULATOR-RELATED"/>
    <property type="match status" value="1"/>
</dbReference>
<name>A0A9X1WB38_9VIBR</name>
<dbReference type="InterPro" id="IPR058031">
    <property type="entry name" value="AAA_lid_NorR"/>
</dbReference>
<dbReference type="SUPFAM" id="SSF52540">
    <property type="entry name" value="P-loop containing nucleoside triphosphate hydrolases"/>
    <property type="match status" value="1"/>
</dbReference>
<evidence type="ECO:0000313" key="6">
    <source>
        <dbReference type="EMBL" id="MCJ2375863.1"/>
    </source>
</evidence>
<proteinExistence type="predicted"/>
<dbReference type="Pfam" id="PF00158">
    <property type="entry name" value="Sigma54_activat"/>
    <property type="match status" value="1"/>
</dbReference>
<dbReference type="EMBL" id="JAJNNZ010000002">
    <property type="protein sequence ID" value="MCJ2375863.1"/>
    <property type="molecule type" value="Genomic_DNA"/>
</dbReference>
<dbReference type="Pfam" id="PF20161">
    <property type="entry name" value="VpsR"/>
    <property type="match status" value="1"/>
</dbReference>
<dbReference type="Gene3D" id="3.40.50.300">
    <property type="entry name" value="P-loop containing nucleotide triphosphate hydrolases"/>
    <property type="match status" value="1"/>
</dbReference>
<keyword evidence="2" id="KW-0067">ATP-binding</keyword>
<evidence type="ECO:0000313" key="7">
    <source>
        <dbReference type="Proteomes" id="UP001139488"/>
    </source>
</evidence>
<dbReference type="InterPro" id="IPR027417">
    <property type="entry name" value="P-loop_NTPase"/>
</dbReference>
<evidence type="ECO:0000256" key="2">
    <source>
        <dbReference type="ARBA" id="ARBA00022840"/>
    </source>
</evidence>
<evidence type="ECO:0000256" key="4">
    <source>
        <dbReference type="ARBA" id="ARBA00023163"/>
    </source>
</evidence>
<dbReference type="Gene3D" id="1.10.8.60">
    <property type="match status" value="1"/>
</dbReference>
<dbReference type="PROSITE" id="PS50045">
    <property type="entry name" value="SIGMA54_INTERACT_4"/>
    <property type="match status" value="1"/>
</dbReference>
<dbReference type="InterPro" id="IPR045343">
    <property type="entry name" value="VpsR"/>
</dbReference>
<dbReference type="PANTHER" id="PTHR32071">
    <property type="entry name" value="TRANSCRIPTIONAL REGULATORY PROTEIN"/>
    <property type="match status" value="1"/>
</dbReference>
<dbReference type="SMART" id="SM00382">
    <property type="entry name" value="AAA"/>
    <property type="match status" value="1"/>
</dbReference>
<comment type="caution">
    <text evidence="6">The sequence shown here is derived from an EMBL/GenBank/DDBJ whole genome shotgun (WGS) entry which is preliminary data.</text>
</comment>
<dbReference type="SUPFAM" id="SSF46689">
    <property type="entry name" value="Homeodomain-like"/>
    <property type="match status" value="1"/>
</dbReference>
<dbReference type="InterPro" id="IPR003593">
    <property type="entry name" value="AAA+_ATPase"/>
</dbReference>
<dbReference type="InterPro" id="IPR009057">
    <property type="entry name" value="Homeodomain-like_sf"/>
</dbReference>
<dbReference type="RefSeq" id="WP_244355251.1">
    <property type="nucleotide sequence ID" value="NZ_JAJNNZ010000002.1"/>
</dbReference>
<evidence type="ECO:0000259" key="5">
    <source>
        <dbReference type="PROSITE" id="PS50045"/>
    </source>
</evidence>
<evidence type="ECO:0000256" key="1">
    <source>
        <dbReference type="ARBA" id="ARBA00022741"/>
    </source>
</evidence>
<dbReference type="GO" id="GO:0006355">
    <property type="term" value="P:regulation of DNA-templated transcription"/>
    <property type="evidence" value="ECO:0007669"/>
    <property type="project" value="InterPro"/>
</dbReference>
<accession>A0A9X1WB38</accession>
<dbReference type="Gene3D" id="1.10.10.60">
    <property type="entry name" value="Homeodomain-like"/>
    <property type="match status" value="1"/>
</dbReference>
<dbReference type="GO" id="GO:0043565">
    <property type="term" value="F:sequence-specific DNA binding"/>
    <property type="evidence" value="ECO:0007669"/>
    <property type="project" value="InterPro"/>
</dbReference>
<sequence length="443" mass="49698">MGSEFRMDSIPGSLVVVGGTYEPWLSVLEHAGWRCTQCSDLRKADSLFSETGPCIGIVDLTKDDFSLNGIAKLVSSHKQVRWIAFIREEQLSSDTICQFIVNFCIDFFTTPIPDSRLMSTIGHQLGMLKLEQKVWPHNNTDADLNIIGQSLPARRMRDQIRRIGPTDVSIMIHGEVGCGKETVAKAIHRCSSRSQKPFISVNCRAFSDERFENEFFGMYDSSKPSLLSQAQGGTVLLNDIFTLPAKQQMNLLKLFQDGQIETAKGAVEFDVRILAADSSDIDRTLGEGIFNDELFHCINVLRINVPSLKERATDIALLVNHYMGLFAKEFNAPVKSIDDDALKTLSYYHWPGNIKELINQVKRAVLMSESEVLLQQHFELPGTFSGKRSLKSIRERSERDALILVLDSHSGQVTLAAKELGISRATMYRLLNKHNLITEESVQ</sequence>
<keyword evidence="7" id="KW-1185">Reference proteome</keyword>
<organism evidence="6 7">
    <name type="scientific">Vibrio gelatinilyticus</name>
    <dbReference type="NCBI Taxonomy" id="2893468"/>
    <lineage>
        <taxon>Bacteria</taxon>
        <taxon>Pseudomonadati</taxon>
        <taxon>Pseudomonadota</taxon>
        <taxon>Gammaproteobacteria</taxon>
        <taxon>Vibrionales</taxon>
        <taxon>Vibrionaceae</taxon>
        <taxon>Vibrio</taxon>
    </lineage>
</organism>
<reference evidence="6" key="1">
    <citation type="submission" date="2021-11" db="EMBL/GenBank/DDBJ databases">
        <title>Vibrio ZSDE26 sp. nov. and Vibrio ZSDZ34 sp. nov., isolated from coastal seawater in Qingdao.</title>
        <authorList>
            <person name="Zhang P."/>
        </authorList>
    </citation>
    <scope>NUCLEOTIDE SEQUENCE</scope>
    <source>
        <strain evidence="6">ZSDZ34</strain>
    </source>
</reference>
<gene>
    <name evidence="6" type="ORF">LNL84_03355</name>
</gene>
<keyword evidence="3" id="KW-0805">Transcription regulation</keyword>
<dbReference type="Pfam" id="PF25601">
    <property type="entry name" value="AAA_lid_14"/>
    <property type="match status" value="1"/>
</dbReference>
<keyword evidence="1" id="KW-0547">Nucleotide-binding</keyword>
<dbReference type="CDD" id="cd00009">
    <property type="entry name" value="AAA"/>
    <property type="match status" value="1"/>
</dbReference>
<dbReference type="Proteomes" id="UP001139488">
    <property type="component" value="Unassembled WGS sequence"/>
</dbReference>